<evidence type="ECO:0000256" key="5">
    <source>
        <dbReference type="ARBA" id="ARBA00023163"/>
    </source>
</evidence>
<keyword evidence="6" id="KW-0539">Nucleus</keyword>
<feature type="compositionally biased region" description="Basic and acidic residues" evidence="7">
    <location>
        <begin position="1"/>
        <end position="11"/>
    </location>
</feature>
<proteinExistence type="evidence at transcript level"/>
<evidence type="ECO:0000256" key="3">
    <source>
        <dbReference type="ARBA" id="ARBA00022491"/>
    </source>
</evidence>
<name>A0A4Y7M008_9CRUS</name>
<dbReference type="PANTHER" id="PTHR12144">
    <property type="entry name" value="NEGATIVE ELONGATION FACTOR D"/>
    <property type="match status" value="1"/>
</dbReference>
<feature type="compositionally biased region" description="Low complexity" evidence="7">
    <location>
        <begin position="12"/>
        <end position="22"/>
    </location>
</feature>
<dbReference type="EMBL" id="LR005391">
    <property type="protein sequence ID" value="SVE75010.1"/>
    <property type="molecule type" value="mRNA"/>
</dbReference>
<feature type="region of interest" description="Disordered" evidence="7">
    <location>
        <begin position="1"/>
        <end position="29"/>
    </location>
</feature>
<sequence length="574" mass="64759">MDDGYDNHEWGESSGMRGSSEMGDSDNEDQYMENPAEVLEECLQTFKTQDYIMEPGIFNQLKRYFTVGGSPAHVIELLSQNYSASAQMANLMAEWLILAGATINDVQSMVENHLKEMIIKMFDPKKADTIFTEEGELISDAGFQGEITSISTAAQQIEVFSRILKTSVGHYSESNDDDRQKHVQECARMICHGQHTFVYSEVLLNVLSQEPKGGPSIKRLSQEITRHAIQSLVFEISESVHQIKGSLVKLYFPQYCRGHNVTAIIMGLNGSAAHPRASQALSSMLSRNALNPADITNLYKLYSAADPPPVELIRLPQFMELLLDSLFKPGVKLNPEHKSKYNYLLAYAASVAEVYKKNQRKNTNRDELKATMQALEKAHQVCTTAKGSTELIAELGTLYQYIRFPVVSMGVFRWVEATVLEPSYFKLSTEHTPVHLALLDEVAAVNPLLHSNILDLLVRLFESRQDELEILVQLEMRKMLLDRMVNLLTRGYVVPIVKYIKQCWQRGDTDISLIRYFVTEVLESIAPPYTSEFVQLFLPMVENDEITGTMRGDGDSDLVSDFIVYCKANYVVVS</sequence>
<dbReference type="GO" id="GO:0003723">
    <property type="term" value="F:RNA binding"/>
    <property type="evidence" value="ECO:0007669"/>
    <property type="project" value="TreeGrafter"/>
</dbReference>
<evidence type="ECO:0000256" key="4">
    <source>
        <dbReference type="ARBA" id="ARBA00023015"/>
    </source>
</evidence>
<comment type="subcellular location">
    <subcellularLocation>
        <location evidence="1">Nucleus</location>
    </subcellularLocation>
</comment>
<evidence type="ECO:0000256" key="1">
    <source>
        <dbReference type="ARBA" id="ARBA00004123"/>
    </source>
</evidence>
<dbReference type="Pfam" id="PF04858">
    <property type="entry name" value="TH1"/>
    <property type="match status" value="3"/>
</dbReference>
<accession>A0A4Y7M008</accession>
<evidence type="ECO:0000256" key="7">
    <source>
        <dbReference type="SAM" id="MobiDB-lite"/>
    </source>
</evidence>
<evidence type="ECO:0000256" key="2">
    <source>
        <dbReference type="ARBA" id="ARBA00005726"/>
    </source>
</evidence>
<comment type="similarity">
    <text evidence="2">Belongs to the NELF-D family.</text>
</comment>
<organism evidence="8">
    <name type="scientific">Daphnia dolichocephala</name>
    <dbReference type="NCBI Taxonomy" id="2282166"/>
    <lineage>
        <taxon>Eukaryota</taxon>
        <taxon>Metazoa</taxon>
        <taxon>Ecdysozoa</taxon>
        <taxon>Arthropoda</taxon>
        <taxon>Crustacea</taxon>
        <taxon>Branchiopoda</taxon>
        <taxon>Diplostraca</taxon>
        <taxon>Cladocera</taxon>
        <taxon>Anomopoda</taxon>
        <taxon>Daphniidae</taxon>
        <taxon>Daphnia</taxon>
    </lineage>
</organism>
<evidence type="ECO:0000313" key="8">
    <source>
        <dbReference type="EMBL" id="SVE75010.1"/>
    </source>
</evidence>
<keyword evidence="3" id="KW-0678">Repressor</keyword>
<dbReference type="AlphaFoldDB" id="A0A4Y7M008"/>
<gene>
    <name evidence="8" type="primary">EOG090X02QS</name>
</gene>
<dbReference type="InterPro" id="IPR006942">
    <property type="entry name" value="TH1"/>
</dbReference>
<dbReference type="PANTHER" id="PTHR12144:SF0">
    <property type="entry name" value="NEGATIVE ELONGATION FACTOR C_D"/>
    <property type="match status" value="1"/>
</dbReference>
<dbReference type="GO" id="GO:0034244">
    <property type="term" value="P:negative regulation of transcription elongation by RNA polymerase II"/>
    <property type="evidence" value="ECO:0007669"/>
    <property type="project" value="TreeGrafter"/>
</dbReference>
<keyword evidence="5" id="KW-0804">Transcription</keyword>
<evidence type="ECO:0000256" key="6">
    <source>
        <dbReference type="ARBA" id="ARBA00023242"/>
    </source>
</evidence>
<protein>
    <submittedName>
        <fullName evidence="8">EOG090X02QS</fullName>
    </submittedName>
</protein>
<keyword evidence="4" id="KW-0805">Transcription regulation</keyword>
<dbReference type="GO" id="GO:0032021">
    <property type="term" value="C:NELF complex"/>
    <property type="evidence" value="ECO:0007669"/>
    <property type="project" value="TreeGrafter"/>
</dbReference>
<reference evidence="8" key="1">
    <citation type="submission" date="2018-08" db="EMBL/GenBank/DDBJ databases">
        <authorList>
            <person name="Cornetti L."/>
        </authorList>
    </citation>
    <scope>NUCLEOTIDE SEQUENCE</scope>
    <source>
        <strain evidence="8">ZA-DOLI</strain>
    </source>
</reference>